<dbReference type="AlphaFoldDB" id="A0A7Y0Q7U8"/>
<evidence type="ECO:0000313" key="1">
    <source>
        <dbReference type="EMBL" id="NMP32282.1"/>
    </source>
</evidence>
<protein>
    <submittedName>
        <fullName evidence="1">Uncharacterized protein</fullName>
    </submittedName>
</protein>
<proteinExistence type="predicted"/>
<name>A0A7Y0Q7U8_9GAMM</name>
<accession>A0A7Y0Q7U8</accession>
<keyword evidence="2" id="KW-1185">Reference proteome</keyword>
<reference evidence="1 2" key="1">
    <citation type="submission" date="2020-04" db="EMBL/GenBank/DDBJ databases">
        <title>Thalassotalea sp. M1531, isolated from the surface of marine red alga.</title>
        <authorList>
            <person name="Pang L."/>
            <person name="Lu D.-C."/>
        </authorList>
    </citation>
    <scope>NUCLEOTIDE SEQUENCE [LARGE SCALE GENOMIC DNA]</scope>
    <source>
        <strain evidence="1 2">M1531</strain>
    </source>
</reference>
<sequence>MSTAERRQTSSSRNVLLNRLSMSQKYAVNSLTQYGYQFAFSRNTDEGNLAILMCGNNIATVDAQGDIDTSPQITIRD</sequence>
<gene>
    <name evidence="1" type="ORF">HII17_11945</name>
</gene>
<evidence type="ECO:0000313" key="2">
    <source>
        <dbReference type="Proteomes" id="UP000568664"/>
    </source>
</evidence>
<comment type="caution">
    <text evidence="1">The sequence shown here is derived from an EMBL/GenBank/DDBJ whole genome shotgun (WGS) entry which is preliminary data.</text>
</comment>
<dbReference type="Proteomes" id="UP000568664">
    <property type="component" value="Unassembled WGS sequence"/>
</dbReference>
<dbReference type="EMBL" id="JABBXH010000003">
    <property type="protein sequence ID" value="NMP32282.1"/>
    <property type="molecule type" value="Genomic_DNA"/>
</dbReference>
<organism evidence="1 2">
    <name type="scientific">Thalassotalea algicola</name>
    <dbReference type="NCBI Taxonomy" id="2716224"/>
    <lineage>
        <taxon>Bacteria</taxon>
        <taxon>Pseudomonadati</taxon>
        <taxon>Pseudomonadota</taxon>
        <taxon>Gammaproteobacteria</taxon>
        <taxon>Alteromonadales</taxon>
        <taxon>Colwelliaceae</taxon>
        <taxon>Thalassotalea</taxon>
    </lineage>
</organism>